<organism evidence="2 3">
    <name type="scientific">Brassica cretica</name>
    <name type="common">Mustard</name>
    <dbReference type="NCBI Taxonomy" id="69181"/>
    <lineage>
        <taxon>Eukaryota</taxon>
        <taxon>Viridiplantae</taxon>
        <taxon>Streptophyta</taxon>
        <taxon>Embryophyta</taxon>
        <taxon>Tracheophyta</taxon>
        <taxon>Spermatophyta</taxon>
        <taxon>Magnoliopsida</taxon>
        <taxon>eudicotyledons</taxon>
        <taxon>Gunneridae</taxon>
        <taxon>Pentapetalae</taxon>
        <taxon>rosids</taxon>
        <taxon>malvids</taxon>
        <taxon>Brassicales</taxon>
        <taxon>Brassicaceae</taxon>
        <taxon>Brassiceae</taxon>
        <taxon>Brassica</taxon>
    </lineage>
</organism>
<proteinExistence type="predicted"/>
<evidence type="ECO:0000313" key="2">
    <source>
        <dbReference type="EMBL" id="KAF3549970.1"/>
    </source>
</evidence>
<reference evidence="2 3" key="1">
    <citation type="journal article" date="2020" name="BMC Genomics">
        <title>Intraspecific diversification of the crop wild relative Brassica cretica Lam. using demographic model selection.</title>
        <authorList>
            <person name="Kioukis A."/>
            <person name="Michalopoulou V.A."/>
            <person name="Briers L."/>
            <person name="Pirintsos S."/>
            <person name="Studholme D.J."/>
            <person name="Pavlidis P."/>
            <person name="Sarris P.F."/>
        </authorList>
    </citation>
    <scope>NUCLEOTIDE SEQUENCE [LARGE SCALE GENOMIC DNA]</scope>
    <source>
        <strain evidence="3">cv. PFS-1207/04</strain>
    </source>
</reference>
<comment type="caution">
    <text evidence="2">The sequence shown here is derived from an EMBL/GenBank/DDBJ whole genome shotgun (WGS) entry which is preliminary data.</text>
</comment>
<dbReference type="Proteomes" id="UP000266723">
    <property type="component" value="Unassembled WGS sequence"/>
</dbReference>
<evidence type="ECO:0000313" key="3">
    <source>
        <dbReference type="Proteomes" id="UP000266723"/>
    </source>
</evidence>
<feature type="non-terminal residue" evidence="2">
    <location>
        <position position="1"/>
    </location>
</feature>
<dbReference type="PANTHER" id="PTHR43433:SF5">
    <property type="entry name" value="AB HYDROLASE-1 DOMAIN-CONTAINING PROTEIN"/>
    <property type="match status" value="1"/>
</dbReference>
<protein>
    <recommendedName>
        <fullName evidence="1">AB hydrolase-1 domain-containing protein</fullName>
    </recommendedName>
</protein>
<feature type="domain" description="AB hydrolase-1" evidence="1">
    <location>
        <begin position="11"/>
        <end position="197"/>
    </location>
</feature>
<accession>A0ABQ7CCF9</accession>
<dbReference type="Pfam" id="PF00561">
    <property type="entry name" value="Abhydrolase_1"/>
    <property type="match status" value="1"/>
</dbReference>
<dbReference type="EMBL" id="QGKV02000832">
    <property type="protein sequence ID" value="KAF3549970.1"/>
    <property type="molecule type" value="Genomic_DNA"/>
</dbReference>
<gene>
    <name evidence="2" type="ORF">DY000_02001447</name>
</gene>
<sequence length="232" mass="26196">TTIMAKDSISLLDHLGWERAHIIGHSMGAMIACKLAAMVPERVLSLALLNVTGGGFECFPKLDRLTLSIAIRFWMAKTPKQRAKVDLDTHYSQDFLAERIGTNTRRDVLYEQYVKGISETGMQSKDGLDGQLNACWLHKITKPEIERIRSAGFLVSVIHGRHDVIAQIRHARRLAQRLYPVARMVDLHGGHLVSHERTEEVLFCPIYSYLNVSVSLASDVYKDLNTNEFLLL</sequence>
<dbReference type="InterPro" id="IPR029058">
    <property type="entry name" value="AB_hydrolase_fold"/>
</dbReference>
<dbReference type="Gene3D" id="3.40.50.1820">
    <property type="entry name" value="alpha/beta hydrolase"/>
    <property type="match status" value="1"/>
</dbReference>
<evidence type="ECO:0000259" key="1">
    <source>
        <dbReference type="Pfam" id="PF00561"/>
    </source>
</evidence>
<keyword evidence="3" id="KW-1185">Reference proteome</keyword>
<dbReference type="PANTHER" id="PTHR43433">
    <property type="entry name" value="HYDROLASE, ALPHA/BETA FOLD FAMILY PROTEIN"/>
    <property type="match status" value="1"/>
</dbReference>
<dbReference type="SUPFAM" id="SSF53474">
    <property type="entry name" value="alpha/beta-Hydrolases"/>
    <property type="match status" value="1"/>
</dbReference>
<dbReference type="InterPro" id="IPR000073">
    <property type="entry name" value="AB_hydrolase_1"/>
</dbReference>
<name>A0ABQ7CCF9_BRACR</name>
<dbReference type="InterPro" id="IPR050471">
    <property type="entry name" value="AB_hydrolase"/>
</dbReference>